<evidence type="ECO:0000256" key="1">
    <source>
        <dbReference type="SAM" id="SignalP"/>
    </source>
</evidence>
<comment type="caution">
    <text evidence="2">The sequence shown here is derived from an EMBL/GenBank/DDBJ whole genome shotgun (WGS) entry which is preliminary data.</text>
</comment>
<dbReference type="Proteomes" id="UP000321577">
    <property type="component" value="Unassembled WGS sequence"/>
</dbReference>
<dbReference type="OrthoDB" id="247487at2"/>
<evidence type="ECO:0008006" key="4">
    <source>
        <dbReference type="Google" id="ProtNLM"/>
    </source>
</evidence>
<organism evidence="2 3">
    <name type="scientific">Brevifollis gellanilyticus</name>
    <dbReference type="NCBI Taxonomy" id="748831"/>
    <lineage>
        <taxon>Bacteria</taxon>
        <taxon>Pseudomonadati</taxon>
        <taxon>Verrucomicrobiota</taxon>
        <taxon>Verrucomicrobiia</taxon>
        <taxon>Verrucomicrobiales</taxon>
        <taxon>Verrucomicrobiaceae</taxon>
    </lineage>
</organism>
<sequence length="510" mass="55882">MKILARVFAFLIALGGPAASNAAEPMLQAAALEFGITPTTGGHTSSKVGALVQKVEGPLKTTVTLFKSGETRVCIIASHMNSPKGANISPLIRRTAAEALKLPLDHVLLMLSHNHTDLNLVSNHIEAYSTVSMKPEEIPAPKLVPAGEEFIKQLEVTAKQLPALLQPVTVSWAEGTESRISYNRKGRRADGSSYLIREEDRDLLGVDFNGDMDRQAPIVVLKNAKGEVVTAITHFTAHPCTCFHPEKPIIFGDWPQVACEHMATHLSPNKQIAVSFLQGCAGDVNSKGMFRGDVELSKKYGRMLADSYIAALKDLKPSKRDGMDFAVEKVKIPLAPLPSVESLKEEIRVMEDFIKRATAGDENTLTCMGHNFPRELTPAYRGKLVEMILPWSKWALEQHEKGKADQVEKFLPVDIQIFRLGDVGFVGMPFEPFQGIGRQIREGSPLPISIPCGYTNLSYGYLTDGANTNPGDGEYMSAHYRYSRFRAPYAKPAGDVIATQGLATLKRFAK</sequence>
<gene>
    <name evidence="2" type="ORF">BGE01nite_18810</name>
</gene>
<reference evidence="2 3" key="1">
    <citation type="submission" date="2019-07" db="EMBL/GenBank/DDBJ databases">
        <title>Whole genome shotgun sequence of Brevifollis gellanilyticus NBRC 108608.</title>
        <authorList>
            <person name="Hosoyama A."/>
            <person name="Uohara A."/>
            <person name="Ohji S."/>
            <person name="Ichikawa N."/>
        </authorList>
    </citation>
    <scope>NUCLEOTIDE SEQUENCE [LARGE SCALE GENOMIC DNA]</scope>
    <source>
        <strain evidence="2 3">NBRC 108608</strain>
    </source>
</reference>
<proteinExistence type="predicted"/>
<dbReference type="AlphaFoldDB" id="A0A512M774"/>
<evidence type="ECO:0000313" key="2">
    <source>
        <dbReference type="EMBL" id="GEP42590.1"/>
    </source>
</evidence>
<dbReference type="RefSeq" id="WP_146850190.1">
    <property type="nucleotide sequence ID" value="NZ_BKAG01000011.1"/>
</dbReference>
<name>A0A512M774_9BACT</name>
<keyword evidence="3" id="KW-1185">Reference proteome</keyword>
<dbReference type="EMBL" id="BKAG01000011">
    <property type="protein sequence ID" value="GEP42590.1"/>
    <property type="molecule type" value="Genomic_DNA"/>
</dbReference>
<feature type="signal peptide" evidence="1">
    <location>
        <begin position="1"/>
        <end position="22"/>
    </location>
</feature>
<accession>A0A512M774</accession>
<evidence type="ECO:0000313" key="3">
    <source>
        <dbReference type="Proteomes" id="UP000321577"/>
    </source>
</evidence>
<protein>
    <recommendedName>
        <fullName evidence="4">Neutral/alkaline non-lysosomal ceramidase N-terminal domain-containing protein</fullName>
    </recommendedName>
</protein>
<keyword evidence="1" id="KW-0732">Signal</keyword>
<feature type="chain" id="PRO_5021888618" description="Neutral/alkaline non-lysosomal ceramidase N-terminal domain-containing protein" evidence="1">
    <location>
        <begin position="23"/>
        <end position="510"/>
    </location>
</feature>